<protein>
    <recommendedName>
        <fullName evidence="14">Cytokine receptor common subunit gamma</fullName>
    </recommendedName>
    <alternativeName>
        <fullName evidence="15">Interleukin-2 receptor subunit gamma</fullName>
    </alternativeName>
    <alternativeName>
        <fullName evidence="16">gammaC</fullName>
    </alternativeName>
    <alternativeName>
        <fullName evidence="17">p64</fullName>
    </alternativeName>
</protein>
<evidence type="ECO:0000256" key="3">
    <source>
        <dbReference type="ARBA" id="ARBA00008159"/>
    </source>
</evidence>
<evidence type="ECO:0000256" key="16">
    <source>
        <dbReference type="ARBA" id="ARBA00080422"/>
    </source>
</evidence>
<accession>A0A6J2E5W9</accession>
<evidence type="ECO:0000256" key="6">
    <source>
        <dbReference type="ARBA" id="ARBA00022729"/>
    </source>
</evidence>
<reference evidence="22" key="1">
    <citation type="submission" date="2025-08" db="UniProtKB">
        <authorList>
            <consortium name="RefSeq"/>
        </authorList>
    </citation>
    <scope>IDENTIFICATION</scope>
    <source>
        <tissue evidence="22">Blood</tissue>
    </source>
</reference>
<dbReference type="GO" id="GO:0002376">
    <property type="term" value="P:immune system process"/>
    <property type="evidence" value="ECO:0007669"/>
    <property type="project" value="UniProtKB-ARBA"/>
</dbReference>
<evidence type="ECO:0000256" key="10">
    <source>
        <dbReference type="ARBA" id="ARBA00023170"/>
    </source>
</evidence>
<evidence type="ECO:0000256" key="14">
    <source>
        <dbReference type="ARBA" id="ARBA00069530"/>
    </source>
</evidence>
<dbReference type="SMART" id="SM00060">
    <property type="entry name" value="FN3"/>
    <property type="match status" value="1"/>
</dbReference>
<dbReference type="InterPro" id="IPR003961">
    <property type="entry name" value="FN3_dom"/>
</dbReference>
<organism evidence="21 22">
    <name type="scientific">Zalophus californianus</name>
    <name type="common">California sealion</name>
    <dbReference type="NCBI Taxonomy" id="9704"/>
    <lineage>
        <taxon>Eukaryota</taxon>
        <taxon>Metazoa</taxon>
        <taxon>Chordata</taxon>
        <taxon>Craniata</taxon>
        <taxon>Vertebrata</taxon>
        <taxon>Euteleostomi</taxon>
        <taxon>Mammalia</taxon>
        <taxon>Eutheria</taxon>
        <taxon>Laurasiatheria</taxon>
        <taxon>Carnivora</taxon>
        <taxon>Caniformia</taxon>
        <taxon>Pinnipedia</taxon>
        <taxon>Otariidae</taxon>
        <taxon>Zalophus</taxon>
    </lineage>
</organism>
<dbReference type="SUPFAM" id="SSF49265">
    <property type="entry name" value="Fibronectin type III"/>
    <property type="match status" value="2"/>
</dbReference>
<dbReference type="InterPro" id="IPR053856">
    <property type="entry name" value="TSLPR_D1"/>
</dbReference>
<dbReference type="FunFam" id="2.60.40.10:FF:000754">
    <property type="entry name" value="Cytokine receptor common subunit gamma"/>
    <property type="match status" value="1"/>
</dbReference>
<evidence type="ECO:0000256" key="12">
    <source>
        <dbReference type="ARBA" id="ARBA00056919"/>
    </source>
</evidence>
<proteinExistence type="inferred from homology"/>
<dbReference type="PANTHER" id="PTHR23037:SF47">
    <property type="entry name" value="INTERLEUKIN 2 RECEPTOR SUBUNIT GAMMA"/>
    <property type="match status" value="1"/>
</dbReference>
<feature type="signal peptide" evidence="19">
    <location>
        <begin position="1"/>
        <end position="22"/>
    </location>
</feature>
<keyword evidence="10 22" id="KW-0675">Receptor</keyword>
<keyword evidence="4" id="KW-1003">Cell membrane</keyword>
<dbReference type="CDD" id="cd00063">
    <property type="entry name" value="FN3"/>
    <property type="match status" value="1"/>
</dbReference>
<dbReference type="KEGG" id="zca:113930805"/>
<dbReference type="PROSITE" id="PS01355">
    <property type="entry name" value="HEMATOPO_REC_S_F1"/>
    <property type="match status" value="1"/>
</dbReference>
<evidence type="ECO:0000256" key="18">
    <source>
        <dbReference type="SAM" id="Phobius"/>
    </source>
</evidence>
<feature type="chain" id="PRO_5026660708" description="Cytokine receptor common subunit gamma" evidence="19">
    <location>
        <begin position="23"/>
        <end position="374"/>
    </location>
</feature>
<dbReference type="InterPro" id="IPR003531">
    <property type="entry name" value="Hempt_rcpt_S_F1_CS"/>
</dbReference>
<evidence type="ECO:0000313" key="21">
    <source>
        <dbReference type="Proteomes" id="UP000515165"/>
    </source>
</evidence>
<comment type="function">
    <text evidence="12">Common subunit for the receptors for a variety of interleukins. Probably in association with IL15RA, involved in the stimulation of neutrophil phagocytosis by IL15.</text>
</comment>
<evidence type="ECO:0000256" key="13">
    <source>
        <dbReference type="ARBA" id="ARBA00064865"/>
    </source>
</evidence>
<dbReference type="GO" id="GO:0009897">
    <property type="term" value="C:external side of plasma membrane"/>
    <property type="evidence" value="ECO:0007669"/>
    <property type="project" value="TreeGrafter"/>
</dbReference>
<dbReference type="PROSITE" id="PS50853">
    <property type="entry name" value="FN3"/>
    <property type="match status" value="1"/>
</dbReference>
<dbReference type="InterPro" id="IPR048648">
    <property type="entry name" value="CRLF2-like_D2"/>
</dbReference>
<keyword evidence="6 19" id="KW-0732">Signal</keyword>
<evidence type="ECO:0000256" key="2">
    <source>
        <dbReference type="ARBA" id="ARBA00004251"/>
    </source>
</evidence>
<evidence type="ECO:0000256" key="9">
    <source>
        <dbReference type="ARBA" id="ARBA00023157"/>
    </source>
</evidence>
<comment type="subunit">
    <text evidence="13">The gamma subunit is common to the IL2, IL4, IL7, IL15, IL21 and probably also the IL13 receptors. Interacts with SHB upon interleukin stimulation.</text>
</comment>
<dbReference type="PANTHER" id="PTHR23037">
    <property type="entry name" value="CYTOKINE RECEPTOR"/>
    <property type="match status" value="1"/>
</dbReference>
<dbReference type="FunFam" id="2.60.40.10:FF:001183">
    <property type="entry name" value="Cytokine receptor common subunit gamma"/>
    <property type="match status" value="1"/>
</dbReference>
<evidence type="ECO:0000256" key="17">
    <source>
        <dbReference type="ARBA" id="ARBA00080689"/>
    </source>
</evidence>
<gene>
    <name evidence="22" type="primary">IL2RG</name>
</gene>
<dbReference type="Proteomes" id="UP000515165">
    <property type="component" value="Chromosome X"/>
</dbReference>
<evidence type="ECO:0000256" key="8">
    <source>
        <dbReference type="ARBA" id="ARBA00023136"/>
    </source>
</evidence>
<evidence type="ECO:0000256" key="7">
    <source>
        <dbReference type="ARBA" id="ARBA00022989"/>
    </source>
</evidence>
<sequence length="374" mass="42548">MLRPPLPLRSLLFLQLPLLGVGLDLTVPMPNGNEDVAADFSLTATPPGTLSVPTLPLPEVQCFVFNVEYMNCTWNSSSEPQPTNLTLHYWYKNSNDDKVQECGHYLFSRETTAGCWLQKEEIHLYETFVVQLQDPGEPRRRSIQMLKLQNLVIPWAPENLTLRNLSESQLELSWSNRHLDHCLEHLVQYRSDWDRSWTEQSVDHRNSFSLPSVDGQKFYTFRVRSRYNPLCGSAQLWSEWSRPIYWGSNTSKENPLLFAWEAVLIPLGSMGLIITLICVYCWLERMLPRIPTLKNLEDLVTEYHGNFSAWSGVSKGLAESLQPDYSEWLCHVSEIPPKGGAPGEGPGGSPCSQHSPYWAPPCYTLKPETGALIP</sequence>
<dbReference type="CTD" id="3561"/>
<evidence type="ECO:0000259" key="20">
    <source>
        <dbReference type="PROSITE" id="PS50853"/>
    </source>
</evidence>
<dbReference type="AlphaFoldDB" id="A0A6J2E5W9"/>
<dbReference type="Pfam" id="PF21605">
    <property type="entry name" value="CRLF2-like_D2"/>
    <property type="match status" value="1"/>
</dbReference>
<evidence type="ECO:0000256" key="11">
    <source>
        <dbReference type="ARBA" id="ARBA00023180"/>
    </source>
</evidence>
<keyword evidence="5 18" id="KW-0812">Transmembrane</keyword>
<evidence type="ECO:0000256" key="4">
    <source>
        <dbReference type="ARBA" id="ARBA00022475"/>
    </source>
</evidence>
<name>A0A6J2E5W9_ZALCA</name>
<evidence type="ECO:0000256" key="19">
    <source>
        <dbReference type="SAM" id="SignalP"/>
    </source>
</evidence>
<feature type="domain" description="Fibronectin type-III" evidence="20">
    <location>
        <begin position="156"/>
        <end position="253"/>
    </location>
</feature>
<dbReference type="InterPro" id="IPR036116">
    <property type="entry name" value="FN3_sf"/>
</dbReference>
<dbReference type="Gene3D" id="2.60.40.10">
    <property type="entry name" value="Immunoglobulins"/>
    <property type="match status" value="2"/>
</dbReference>
<dbReference type="GeneID" id="113930805"/>
<keyword evidence="8 18" id="KW-0472">Membrane</keyword>
<keyword evidence="21" id="KW-1185">Reference proteome</keyword>
<feature type="transmembrane region" description="Helical" evidence="18">
    <location>
        <begin position="257"/>
        <end position="283"/>
    </location>
</feature>
<dbReference type="GO" id="GO:0004896">
    <property type="term" value="F:cytokine receptor activity"/>
    <property type="evidence" value="ECO:0007669"/>
    <property type="project" value="InterPro"/>
</dbReference>
<evidence type="ECO:0000256" key="15">
    <source>
        <dbReference type="ARBA" id="ARBA00077928"/>
    </source>
</evidence>
<keyword evidence="9" id="KW-1015">Disulfide bond</keyword>
<comment type="similarity">
    <text evidence="3">Belongs to the type I cytokine receptor family. Type 5 subfamily.</text>
</comment>
<evidence type="ECO:0000256" key="5">
    <source>
        <dbReference type="ARBA" id="ARBA00022692"/>
    </source>
</evidence>
<comment type="subcellular location">
    <subcellularLocation>
        <location evidence="2">Cell membrane</location>
        <topology evidence="2">Single-pass type I membrane protein</topology>
    </subcellularLocation>
    <subcellularLocation>
        <location evidence="1">Cell surface</location>
    </subcellularLocation>
</comment>
<dbReference type="InterPro" id="IPR013783">
    <property type="entry name" value="Ig-like_fold"/>
</dbReference>
<dbReference type="RefSeq" id="XP_027464130.1">
    <property type="nucleotide sequence ID" value="XM_027608329.1"/>
</dbReference>
<keyword evidence="11" id="KW-0325">Glycoprotein</keyword>
<keyword evidence="7 18" id="KW-1133">Transmembrane helix</keyword>
<dbReference type="Pfam" id="PF22012">
    <property type="entry name" value="TSLPR_D1"/>
    <property type="match status" value="1"/>
</dbReference>
<evidence type="ECO:0000256" key="1">
    <source>
        <dbReference type="ARBA" id="ARBA00004241"/>
    </source>
</evidence>
<evidence type="ECO:0000313" key="22">
    <source>
        <dbReference type="RefSeq" id="XP_027464130.1"/>
    </source>
</evidence>
<dbReference type="OrthoDB" id="8942047at2759"/>